<dbReference type="SUPFAM" id="SSF54862">
    <property type="entry name" value="4Fe-4S ferredoxins"/>
    <property type="match status" value="1"/>
</dbReference>
<dbReference type="PANTHER" id="PTHR36923:SF3">
    <property type="entry name" value="FERREDOXIN"/>
    <property type="match status" value="1"/>
</dbReference>
<keyword evidence="6 7" id="KW-0411">Iron-sulfur</keyword>
<evidence type="ECO:0000256" key="5">
    <source>
        <dbReference type="ARBA" id="ARBA00023004"/>
    </source>
</evidence>
<evidence type="ECO:0000256" key="6">
    <source>
        <dbReference type="ARBA" id="ARBA00023014"/>
    </source>
</evidence>
<name>A0A0P7ZH44_9EURY</name>
<dbReference type="PROSITE" id="PS51379">
    <property type="entry name" value="4FE4S_FER_2"/>
    <property type="match status" value="1"/>
</dbReference>
<dbReference type="Pfam" id="PF13459">
    <property type="entry name" value="Fer4_15"/>
    <property type="match status" value="1"/>
</dbReference>
<organism evidence="9 10">
    <name type="scientific">Candidatus Methanoperedens nitratireducens</name>
    <dbReference type="NCBI Taxonomy" id="1392998"/>
    <lineage>
        <taxon>Archaea</taxon>
        <taxon>Methanobacteriati</taxon>
        <taxon>Methanobacteriota</taxon>
        <taxon>Stenosarchaea group</taxon>
        <taxon>Methanomicrobia</taxon>
        <taxon>Methanosarcinales</taxon>
        <taxon>ANME-2 cluster</taxon>
        <taxon>Candidatus Methanoperedentaceae</taxon>
        <taxon>Candidatus Methanoperedens</taxon>
    </lineage>
</organism>
<evidence type="ECO:0000256" key="1">
    <source>
        <dbReference type="ARBA" id="ARBA00001966"/>
    </source>
</evidence>
<dbReference type="GO" id="GO:0051536">
    <property type="term" value="F:iron-sulfur cluster binding"/>
    <property type="evidence" value="ECO:0007669"/>
    <property type="project" value="UniProtKB-KW"/>
</dbReference>
<dbReference type="EMBL" id="LKCM01000100">
    <property type="protein sequence ID" value="KPQ44263.1"/>
    <property type="molecule type" value="Genomic_DNA"/>
</dbReference>
<dbReference type="Proteomes" id="UP000050360">
    <property type="component" value="Unassembled WGS sequence"/>
</dbReference>
<evidence type="ECO:0000256" key="7">
    <source>
        <dbReference type="RuleBase" id="RU368020"/>
    </source>
</evidence>
<evidence type="ECO:0000313" key="10">
    <source>
        <dbReference type="Proteomes" id="UP000050360"/>
    </source>
</evidence>
<keyword evidence="2 7" id="KW-0813">Transport</keyword>
<dbReference type="InterPro" id="IPR001080">
    <property type="entry name" value="3Fe4S_ferredoxin"/>
</dbReference>
<reference evidence="9 10" key="1">
    <citation type="submission" date="2015-09" db="EMBL/GenBank/DDBJ databases">
        <title>A metagenomics-based metabolic model of nitrate-dependent anaerobic oxidation of methane by Methanoperedens-like archaea.</title>
        <authorList>
            <person name="Arshad A."/>
            <person name="Speth D.R."/>
            <person name="De Graaf R.M."/>
            <person name="Op Den Camp H.J."/>
            <person name="Jetten M.S."/>
            <person name="Welte C.U."/>
        </authorList>
    </citation>
    <scope>NUCLEOTIDE SEQUENCE [LARGE SCALE GENOMIC DNA]</scope>
</reference>
<dbReference type="Gene3D" id="3.30.70.20">
    <property type="match status" value="1"/>
</dbReference>
<evidence type="ECO:0000256" key="3">
    <source>
        <dbReference type="ARBA" id="ARBA00022723"/>
    </source>
</evidence>
<keyword evidence="4 7" id="KW-0249">Electron transport</keyword>
<gene>
    <name evidence="9" type="ORF">MPEBLZ_01123</name>
</gene>
<evidence type="ECO:0000313" key="9">
    <source>
        <dbReference type="EMBL" id="KPQ44263.1"/>
    </source>
</evidence>
<dbReference type="AlphaFoldDB" id="A0A0P7ZH44"/>
<comment type="caution">
    <text evidence="9">The sequence shown here is derived from an EMBL/GenBank/DDBJ whole genome shotgun (WGS) entry which is preliminary data.</text>
</comment>
<keyword evidence="5 7" id="KW-0408">Iron</keyword>
<comment type="function">
    <text evidence="7">Ferredoxins are iron-sulfur proteins that transfer electrons in a wide variety of metabolic reactions.</text>
</comment>
<accession>A0A0P7ZH44</accession>
<dbReference type="InterPro" id="IPR017900">
    <property type="entry name" value="4Fe4S_Fe_S_CS"/>
</dbReference>
<sequence length="79" mass="8984">MAKFKVEIERPLCIACENCVNTCPEFWEMADDGFSHLKGSKKIGENEEREMDDVKCNIEAAESCPATCIHVYENGKKRI</sequence>
<keyword evidence="3 7" id="KW-0479">Metal-binding</keyword>
<evidence type="ECO:0000256" key="2">
    <source>
        <dbReference type="ARBA" id="ARBA00022448"/>
    </source>
</evidence>
<comment type="cofactor">
    <cofactor evidence="1">
        <name>[4Fe-4S] cluster</name>
        <dbReference type="ChEBI" id="CHEBI:49883"/>
    </cofactor>
</comment>
<dbReference type="InterPro" id="IPR051269">
    <property type="entry name" value="Fe-S_cluster_ET"/>
</dbReference>
<dbReference type="GO" id="GO:0016491">
    <property type="term" value="F:oxidoreductase activity"/>
    <property type="evidence" value="ECO:0007669"/>
    <property type="project" value="UniProtKB-ARBA"/>
</dbReference>
<dbReference type="PROSITE" id="PS00198">
    <property type="entry name" value="4FE4S_FER_1"/>
    <property type="match status" value="1"/>
</dbReference>
<dbReference type="GO" id="GO:0009055">
    <property type="term" value="F:electron transfer activity"/>
    <property type="evidence" value="ECO:0007669"/>
    <property type="project" value="UniProtKB-UniRule"/>
</dbReference>
<protein>
    <recommendedName>
        <fullName evidence="7">Ferredoxin</fullName>
    </recommendedName>
</protein>
<feature type="domain" description="4Fe-4S ferredoxin-type" evidence="8">
    <location>
        <begin position="4"/>
        <end position="32"/>
    </location>
</feature>
<dbReference type="PANTHER" id="PTHR36923">
    <property type="entry name" value="FERREDOXIN"/>
    <property type="match status" value="1"/>
</dbReference>
<evidence type="ECO:0000259" key="8">
    <source>
        <dbReference type="PROSITE" id="PS51379"/>
    </source>
</evidence>
<evidence type="ECO:0000256" key="4">
    <source>
        <dbReference type="ARBA" id="ARBA00022982"/>
    </source>
</evidence>
<dbReference type="GO" id="GO:0005506">
    <property type="term" value="F:iron ion binding"/>
    <property type="evidence" value="ECO:0007669"/>
    <property type="project" value="UniProtKB-UniRule"/>
</dbReference>
<proteinExistence type="predicted"/>
<dbReference type="InterPro" id="IPR017896">
    <property type="entry name" value="4Fe4S_Fe-S-bd"/>
</dbReference>
<dbReference type="PRINTS" id="PR00352">
    <property type="entry name" value="3FE4SFRDOXIN"/>
</dbReference>